<evidence type="ECO:0000313" key="2">
    <source>
        <dbReference type="Proteomes" id="UP000789702"/>
    </source>
</evidence>
<protein>
    <submittedName>
        <fullName evidence="1">15648_t:CDS:1</fullName>
    </submittedName>
</protein>
<comment type="caution">
    <text evidence="1">The sequence shown here is derived from an EMBL/GenBank/DDBJ whole genome shotgun (WGS) entry which is preliminary data.</text>
</comment>
<feature type="non-terminal residue" evidence="1">
    <location>
        <position position="1"/>
    </location>
</feature>
<organism evidence="1 2">
    <name type="scientific">Dentiscutata heterogama</name>
    <dbReference type="NCBI Taxonomy" id="1316150"/>
    <lineage>
        <taxon>Eukaryota</taxon>
        <taxon>Fungi</taxon>
        <taxon>Fungi incertae sedis</taxon>
        <taxon>Mucoromycota</taxon>
        <taxon>Glomeromycotina</taxon>
        <taxon>Glomeromycetes</taxon>
        <taxon>Diversisporales</taxon>
        <taxon>Gigasporaceae</taxon>
        <taxon>Dentiscutata</taxon>
    </lineage>
</organism>
<reference evidence="1" key="1">
    <citation type="submission" date="2021-06" db="EMBL/GenBank/DDBJ databases">
        <authorList>
            <person name="Kallberg Y."/>
            <person name="Tangrot J."/>
            <person name="Rosling A."/>
        </authorList>
    </citation>
    <scope>NUCLEOTIDE SEQUENCE</scope>
    <source>
        <strain evidence="1">IL203A</strain>
    </source>
</reference>
<name>A0ACA9LFB1_9GLOM</name>
<proteinExistence type="predicted"/>
<accession>A0ACA9LFB1</accession>
<evidence type="ECO:0000313" key="1">
    <source>
        <dbReference type="EMBL" id="CAG8520288.1"/>
    </source>
</evidence>
<sequence>KNKQENKKAIQMANADEKSDVIKIVKNIESFSNSQNGPLEKEKDTKKTEELIQKIATPMIIKKV</sequence>
<gene>
    <name evidence="1" type="ORF">DHETER_LOCUS3882</name>
</gene>
<dbReference type="Proteomes" id="UP000789702">
    <property type="component" value="Unassembled WGS sequence"/>
</dbReference>
<keyword evidence="2" id="KW-1185">Reference proteome</keyword>
<dbReference type="EMBL" id="CAJVPU010003578">
    <property type="protein sequence ID" value="CAG8520288.1"/>
    <property type="molecule type" value="Genomic_DNA"/>
</dbReference>